<reference evidence="2 3" key="2">
    <citation type="journal article" date="2022" name="Int. J. Syst. Evol. Microbiol.">
        <title>Strains of Bradyrhizobium barranii sp. nov. associated with legumes native to Canada are symbionts of soybeans and belong to different subspecies (subsp. barranii subsp. nov. and subsp. apii subsp. nov.) and symbiovars (sv. glycinearum and sv. septentrionale).</title>
        <authorList>
            <person name="Bromfield E.S.P."/>
            <person name="Cloutier S."/>
            <person name="Wasai-Hara S."/>
            <person name="Minamisawa K."/>
        </authorList>
    </citation>
    <scope>NUCLEOTIDE SEQUENCE [LARGE SCALE GENOMIC DNA]</scope>
    <source>
        <strain evidence="2 3">144S4</strain>
    </source>
</reference>
<gene>
    <name evidence="2" type="ORF">J4G43_023100</name>
    <name evidence="1" type="ORF">J4G43_25125</name>
</gene>
<accession>A0A939S244</accession>
<reference evidence="1" key="1">
    <citation type="submission" date="2021-03" db="EMBL/GenBank/DDBJ databases">
        <title>Whole Genome Sequence of Bradyrhizobium sp. Strain 144S4.</title>
        <authorList>
            <person name="Bromfield E.S.P."/>
            <person name="Cloutier S."/>
        </authorList>
    </citation>
    <scope>NUCLEOTIDE SEQUENCE [LARGE SCALE GENOMIC DNA]</scope>
    <source>
        <strain evidence="1">144S4</strain>
    </source>
</reference>
<dbReference type="EMBL" id="CP086136">
    <property type="protein sequence ID" value="UEM16854.1"/>
    <property type="molecule type" value="Genomic_DNA"/>
</dbReference>
<dbReference type="Proteomes" id="UP000664702">
    <property type="component" value="Chromosome"/>
</dbReference>
<proteinExistence type="predicted"/>
<name>A0A939S244_9BRAD</name>
<sequence>MKLKFDAHEFVTSPMKHVTMLLPAVLVEHIDRAAQVDDPSAPNRSSWCRRALIAALRREAA</sequence>
<dbReference type="KEGG" id="bban:J4G43_023100"/>
<evidence type="ECO:0000313" key="2">
    <source>
        <dbReference type="EMBL" id="UEM16854.1"/>
    </source>
</evidence>
<dbReference type="EMBL" id="JAGEMI010000001">
    <property type="protein sequence ID" value="MBO1864084.1"/>
    <property type="molecule type" value="Genomic_DNA"/>
</dbReference>
<dbReference type="RefSeq" id="WP_028149703.1">
    <property type="nucleotide sequence ID" value="NZ_CP086136.1"/>
</dbReference>
<protein>
    <submittedName>
        <fullName evidence="1">Uncharacterized protein</fullName>
    </submittedName>
</protein>
<evidence type="ECO:0000313" key="1">
    <source>
        <dbReference type="EMBL" id="MBO1864084.1"/>
    </source>
</evidence>
<dbReference type="AlphaFoldDB" id="A0A939S244"/>
<organism evidence="1">
    <name type="scientific">Bradyrhizobium barranii subsp. barranii</name>
    <dbReference type="NCBI Taxonomy" id="2823807"/>
    <lineage>
        <taxon>Bacteria</taxon>
        <taxon>Pseudomonadati</taxon>
        <taxon>Pseudomonadota</taxon>
        <taxon>Alphaproteobacteria</taxon>
        <taxon>Hyphomicrobiales</taxon>
        <taxon>Nitrobacteraceae</taxon>
        <taxon>Bradyrhizobium</taxon>
        <taxon>Bradyrhizobium barranii</taxon>
    </lineage>
</organism>
<evidence type="ECO:0000313" key="3">
    <source>
        <dbReference type="Proteomes" id="UP000664702"/>
    </source>
</evidence>